<dbReference type="Gene3D" id="1.10.760.10">
    <property type="entry name" value="Cytochrome c-like domain"/>
    <property type="match status" value="2"/>
</dbReference>
<evidence type="ECO:0000256" key="1">
    <source>
        <dbReference type="ARBA" id="ARBA00004418"/>
    </source>
</evidence>
<evidence type="ECO:0000256" key="4">
    <source>
        <dbReference type="ARBA" id="ARBA00022729"/>
    </source>
</evidence>
<dbReference type="GO" id="GO:0004130">
    <property type="term" value="F:cytochrome-c peroxidase activity"/>
    <property type="evidence" value="ECO:0007669"/>
    <property type="project" value="TreeGrafter"/>
</dbReference>
<reference evidence="13" key="1">
    <citation type="journal article" date="2018" name="Front. Microbiol.">
        <title>Genome-Based Analysis Reveals the Taxonomy and Diversity of the Family Idiomarinaceae.</title>
        <authorList>
            <person name="Liu Y."/>
            <person name="Lai Q."/>
            <person name="Shao Z."/>
        </authorList>
    </citation>
    <scope>NUCLEOTIDE SEQUENCE [LARGE SCALE GENOMIC DNA]</scope>
    <source>
        <strain evidence="13">GBPy7</strain>
    </source>
</reference>
<dbReference type="Pfam" id="PF03150">
    <property type="entry name" value="CCP_MauG"/>
    <property type="match status" value="1"/>
</dbReference>
<keyword evidence="5" id="KW-0574">Periplasm</keyword>
<accession>A0A432VZQ7</accession>
<keyword evidence="12" id="KW-0575">Peroxidase</keyword>
<feature type="binding site" description="axial binding residue" evidence="9">
    <location>
        <position position="247"/>
    </location>
    <ligand>
        <name>heme c</name>
        <dbReference type="ChEBI" id="CHEBI:61717"/>
        <label>2</label>
    </ligand>
    <ligandPart>
        <name>Fe</name>
        <dbReference type="ChEBI" id="CHEBI:18248"/>
    </ligandPart>
</feature>
<comment type="subcellular location">
    <subcellularLocation>
        <location evidence="1">Periplasm</location>
    </subcellularLocation>
</comment>
<dbReference type="GO" id="GO:0009055">
    <property type="term" value="F:electron transfer activity"/>
    <property type="evidence" value="ECO:0007669"/>
    <property type="project" value="InterPro"/>
</dbReference>
<dbReference type="RefSeq" id="WP_126765650.1">
    <property type="nucleotide sequence ID" value="NZ_PIPJ01000002.1"/>
</dbReference>
<evidence type="ECO:0000256" key="9">
    <source>
        <dbReference type="PIRSR" id="PIRSR000294-2"/>
    </source>
</evidence>
<dbReference type="GO" id="GO:0042597">
    <property type="term" value="C:periplasmic space"/>
    <property type="evidence" value="ECO:0007669"/>
    <property type="project" value="UniProtKB-SubCell"/>
</dbReference>
<feature type="binding site" description="covalent" evidence="8">
    <location>
        <position position="91"/>
    </location>
    <ligand>
        <name>heme c</name>
        <dbReference type="ChEBI" id="CHEBI:61717"/>
        <label>1</label>
    </ligand>
</feature>
<dbReference type="InterPro" id="IPR036909">
    <property type="entry name" value="Cyt_c-like_dom_sf"/>
</dbReference>
<feature type="binding site" description="covalent" evidence="8">
    <location>
        <position position="246"/>
    </location>
    <ligand>
        <name>heme c</name>
        <dbReference type="ChEBI" id="CHEBI:61717"/>
        <label>2</label>
    </ligand>
</feature>
<protein>
    <submittedName>
        <fullName evidence="12">Cytochrome-c peroxidase</fullName>
    </submittedName>
</protein>
<organism evidence="12 13">
    <name type="scientific">Aliidiomarina iranensis</name>
    <dbReference type="NCBI Taxonomy" id="1434071"/>
    <lineage>
        <taxon>Bacteria</taxon>
        <taxon>Pseudomonadati</taxon>
        <taxon>Pseudomonadota</taxon>
        <taxon>Gammaproteobacteria</taxon>
        <taxon>Alteromonadales</taxon>
        <taxon>Idiomarinaceae</taxon>
        <taxon>Aliidiomarina</taxon>
    </lineage>
</organism>
<dbReference type="SUPFAM" id="SSF46626">
    <property type="entry name" value="Cytochrome c"/>
    <property type="match status" value="2"/>
</dbReference>
<feature type="domain" description="Cytochrome c" evidence="11">
    <location>
        <begin position="228"/>
        <end position="363"/>
    </location>
</feature>
<evidence type="ECO:0000256" key="8">
    <source>
        <dbReference type="PIRSR" id="PIRSR000294-1"/>
    </source>
</evidence>
<dbReference type="InterPro" id="IPR009056">
    <property type="entry name" value="Cyt_c-like_dom"/>
</dbReference>
<dbReference type="OrthoDB" id="9805202at2"/>
<evidence type="ECO:0000256" key="7">
    <source>
        <dbReference type="ARBA" id="ARBA00023004"/>
    </source>
</evidence>
<dbReference type="GO" id="GO:0046872">
    <property type="term" value="F:metal ion binding"/>
    <property type="evidence" value="ECO:0007669"/>
    <property type="project" value="UniProtKB-KW"/>
</dbReference>
<comment type="PTM">
    <text evidence="8">Binds 2 heme groups per subunit.</text>
</comment>
<evidence type="ECO:0000256" key="2">
    <source>
        <dbReference type="ARBA" id="ARBA00022617"/>
    </source>
</evidence>
<feature type="binding site" description="axial binding residue" evidence="9">
    <location>
        <position position="95"/>
    </location>
    <ligand>
        <name>heme c</name>
        <dbReference type="ChEBI" id="CHEBI:61717"/>
        <label>1</label>
    </ligand>
    <ligandPart>
        <name>Fe</name>
        <dbReference type="ChEBI" id="CHEBI:18248"/>
    </ligandPart>
</feature>
<proteinExistence type="predicted"/>
<evidence type="ECO:0000256" key="6">
    <source>
        <dbReference type="ARBA" id="ARBA00023002"/>
    </source>
</evidence>
<dbReference type="EMBL" id="PIPJ01000002">
    <property type="protein sequence ID" value="RUO22249.1"/>
    <property type="molecule type" value="Genomic_DNA"/>
</dbReference>
<dbReference type="GO" id="GO:0020037">
    <property type="term" value="F:heme binding"/>
    <property type="evidence" value="ECO:0007669"/>
    <property type="project" value="InterPro"/>
</dbReference>
<keyword evidence="13" id="KW-1185">Reference proteome</keyword>
<evidence type="ECO:0000313" key="13">
    <source>
        <dbReference type="Proteomes" id="UP000288395"/>
    </source>
</evidence>
<evidence type="ECO:0000313" key="12">
    <source>
        <dbReference type="EMBL" id="RUO22249.1"/>
    </source>
</evidence>
<evidence type="ECO:0000256" key="3">
    <source>
        <dbReference type="ARBA" id="ARBA00022723"/>
    </source>
</evidence>
<keyword evidence="7 9" id="KW-0408">Iron</keyword>
<dbReference type="Proteomes" id="UP000288395">
    <property type="component" value="Unassembled WGS sequence"/>
</dbReference>
<evidence type="ECO:0000259" key="11">
    <source>
        <dbReference type="PROSITE" id="PS51007"/>
    </source>
</evidence>
<sequence>MVKRFYASAALVCLSVLAWCAGFGVAPSLAAESELTQRYLEPQSKWPTLHENAHADVAALPEPLETNADIVQLGEQLFHDPGLSRDGSVSCASCHKSSAHFADTVRISPGVEGREGRRTSQMLRLAGHWDILFWDGRVANLEALVAHPVQDPMEMDSTIAHVESYVTASDRYSEMFQHVFQQPATWNLIAEAIAEFMRAVEHPPTRFDKFMYAVAEGDKVAAAEQLNAEERLGLHLFRTKAGCVQCHAGDLFSDQRMHNIGLAYYGRSFEDLGHYQISGNPAHVGAFRTPSLRYVGEREHLMHNGLFNDLLGIVRMYSHGGARPKPRGEQVNDPLFPETSELLQPFSLTKEEEQALVKFLNAL</sequence>
<dbReference type="PROSITE" id="PS51007">
    <property type="entry name" value="CYTC"/>
    <property type="match status" value="2"/>
</dbReference>
<dbReference type="InterPro" id="IPR051395">
    <property type="entry name" value="Cytochrome_c_Peroxidase/MauG"/>
</dbReference>
<comment type="cofactor">
    <cofactor evidence="8">
        <name>heme</name>
        <dbReference type="ChEBI" id="CHEBI:30413"/>
    </cofactor>
    <text evidence="8">Binds 2 heme groups.</text>
</comment>
<feature type="binding site" description="covalent" evidence="8">
    <location>
        <position position="243"/>
    </location>
    <ligand>
        <name>heme c</name>
        <dbReference type="ChEBI" id="CHEBI:61717"/>
        <label>2</label>
    </ligand>
</feature>
<dbReference type="PIRSF" id="PIRSF000294">
    <property type="entry name" value="Cytochrome-c_peroxidase"/>
    <property type="match status" value="1"/>
</dbReference>
<keyword evidence="2 8" id="KW-0349">Heme</keyword>
<dbReference type="PANTHER" id="PTHR30600">
    <property type="entry name" value="CYTOCHROME C PEROXIDASE-RELATED"/>
    <property type="match status" value="1"/>
</dbReference>
<gene>
    <name evidence="12" type="ORF">CWE08_03410</name>
</gene>
<comment type="caution">
    <text evidence="12">The sequence shown here is derived from an EMBL/GenBank/DDBJ whole genome shotgun (WGS) entry which is preliminary data.</text>
</comment>
<feature type="binding site" description="covalent" evidence="8">
    <location>
        <position position="94"/>
    </location>
    <ligand>
        <name>heme c</name>
        <dbReference type="ChEBI" id="CHEBI:61717"/>
        <label>1</label>
    </ligand>
</feature>
<evidence type="ECO:0000256" key="10">
    <source>
        <dbReference type="SAM" id="SignalP"/>
    </source>
</evidence>
<feature type="signal peptide" evidence="10">
    <location>
        <begin position="1"/>
        <end position="30"/>
    </location>
</feature>
<keyword evidence="3 9" id="KW-0479">Metal-binding</keyword>
<evidence type="ECO:0000256" key="5">
    <source>
        <dbReference type="ARBA" id="ARBA00022764"/>
    </source>
</evidence>
<dbReference type="InterPro" id="IPR026259">
    <property type="entry name" value="MauG/Cytc_peroxidase"/>
</dbReference>
<feature type="chain" id="PRO_5019171729" evidence="10">
    <location>
        <begin position="31"/>
        <end position="363"/>
    </location>
</feature>
<dbReference type="AlphaFoldDB" id="A0A432VZQ7"/>
<name>A0A432VZQ7_9GAMM</name>
<dbReference type="InterPro" id="IPR004852">
    <property type="entry name" value="Di-haem_cyt_c_peroxidsae"/>
</dbReference>
<keyword evidence="4 10" id="KW-0732">Signal</keyword>
<feature type="domain" description="Cytochrome c" evidence="11">
    <location>
        <begin position="69"/>
        <end position="170"/>
    </location>
</feature>
<keyword evidence="6" id="KW-0560">Oxidoreductase</keyword>